<evidence type="ECO:0000256" key="12">
    <source>
        <dbReference type="SAM" id="Phobius"/>
    </source>
</evidence>
<dbReference type="GO" id="GO:0000287">
    <property type="term" value="F:magnesium ion binding"/>
    <property type="evidence" value="ECO:0007669"/>
    <property type="project" value="TreeGrafter"/>
</dbReference>
<evidence type="ECO:0000313" key="14">
    <source>
        <dbReference type="Proteomes" id="UP000664277"/>
    </source>
</evidence>
<evidence type="ECO:0000313" key="13">
    <source>
        <dbReference type="EMBL" id="MBN8661042.1"/>
    </source>
</evidence>
<evidence type="ECO:0000256" key="10">
    <source>
        <dbReference type="ARBA" id="ARBA00034269"/>
    </source>
</evidence>
<comment type="subcellular location">
    <subcellularLocation>
        <location evidence="1">Cell membrane</location>
        <topology evidence="1">Multi-pass membrane protein</topology>
    </subcellularLocation>
</comment>
<dbReference type="InterPro" id="IPR045861">
    <property type="entry name" value="CorA_cytoplasmic_dom"/>
</dbReference>
<evidence type="ECO:0000256" key="8">
    <source>
        <dbReference type="ARBA" id="ARBA00023065"/>
    </source>
</evidence>
<organism evidence="13 14">
    <name type="scientific">Candidatus Obscuribacter phosphatis</name>
    <dbReference type="NCBI Taxonomy" id="1906157"/>
    <lineage>
        <taxon>Bacteria</taxon>
        <taxon>Bacillati</taxon>
        <taxon>Candidatus Melainabacteria</taxon>
        <taxon>Candidatus Obscuribacterales</taxon>
        <taxon>Candidatus Obscuribacteraceae</taxon>
        <taxon>Candidatus Obscuribacter</taxon>
    </lineage>
</organism>
<dbReference type="GO" id="GO:0015095">
    <property type="term" value="F:magnesium ion transmembrane transporter activity"/>
    <property type="evidence" value="ECO:0007669"/>
    <property type="project" value="TreeGrafter"/>
</dbReference>
<evidence type="ECO:0000256" key="6">
    <source>
        <dbReference type="ARBA" id="ARBA00022842"/>
    </source>
</evidence>
<dbReference type="GO" id="GO:0015087">
    <property type="term" value="F:cobalt ion transmembrane transporter activity"/>
    <property type="evidence" value="ECO:0007669"/>
    <property type="project" value="TreeGrafter"/>
</dbReference>
<keyword evidence="6" id="KW-0460">Magnesium</keyword>
<keyword evidence="9 12" id="KW-0472">Membrane</keyword>
<evidence type="ECO:0008006" key="15">
    <source>
        <dbReference type="Google" id="ProtNLM"/>
    </source>
</evidence>
<dbReference type="GO" id="GO:0005886">
    <property type="term" value="C:plasma membrane"/>
    <property type="evidence" value="ECO:0007669"/>
    <property type="project" value="UniProtKB-SubCell"/>
</dbReference>
<dbReference type="Gene3D" id="3.30.460.20">
    <property type="entry name" value="CorA soluble domain-like"/>
    <property type="match status" value="1"/>
</dbReference>
<evidence type="ECO:0000256" key="4">
    <source>
        <dbReference type="ARBA" id="ARBA00022475"/>
    </source>
</evidence>
<evidence type="ECO:0000256" key="5">
    <source>
        <dbReference type="ARBA" id="ARBA00022692"/>
    </source>
</evidence>
<keyword evidence="4" id="KW-1003">Cell membrane</keyword>
<dbReference type="EMBL" id="JAFLCK010000015">
    <property type="protein sequence ID" value="MBN8661042.1"/>
    <property type="molecule type" value="Genomic_DNA"/>
</dbReference>
<keyword evidence="7 12" id="KW-1133">Transmembrane helix</keyword>
<dbReference type="Proteomes" id="UP000664277">
    <property type="component" value="Unassembled WGS sequence"/>
</dbReference>
<comment type="similarity">
    <text evidence="2">Belongs to the CorA metal ion transporter (MIT) (TC 1.A.35) family.</text>
</comment>
<evidence type="ECO:0000256" key="7">
    <source>
        <dbReference type="ARBA" id="ARBA00022989"/>
    </source>
</evidence>
<evidence type="ECO:0000256" key="9">
    <source>
        <dbReference type="ARBA" id="ARBA00023136"/>
    </source>
</evidence>
<dbReference type="SUPFAM" id="SSF143865">
    <property type="entry name" value="CorA soluble domain-like"/>
    <property type="match status" value="1"/>
</dbReference>
<dbReference type="Pfam" id="PF01544">
    <property type="entry name" value="CorA"/>
    <property type="match status" value="1"/>
</dbReference>
<dbReference type="GO" id="GO:0050897">
    <property type="term" value="F:cobalt ion binding"/>
    <property type="evidence" value="ECO:0007669"/>
    <property type="project" value="TreeGrafter"/>
</dbReference>
<dbReference type="SUPFAM" id="SSF144083">
    <property type="entry name" value="Magnesium transport protein CorA, transmembrane region"/>
    <property type="match status" value="1"/>
</dbReference>
<evidence type="ECO:0000256" key="2">
    <source>
        <dbReference type="ARBA" id="ARBA00009765"/>
    </source>
</evidence>
<keyword evidence="5 12" id="KW-0812">Transmembrane</keyword>
<dbReference type="AlphaFoldDB" id="A0A8J7PAV6"/>
<comment type="caution">
    <text evidence="13">The sequence shown here is derived from an EMBL/GenBank/DDBJ whole genome shotgun (WGS) entry which is preliminary data.</text>
</comment>
<comment type="function">
    <text evidence="11">Mediates influx of magnesium ions. Alternates between open and closed states. Activated by low cytoplasmic Mg(2+) levels. Inactive when cytoplasmic Mg(2+) levels are high.</text>
</comment>
<feature type="transmembrane region" description="Helical" evidence="12">
    <location>
        <begin position="325"/>
        <end position="345"/>
    </location>
</feature>
<proteinExistence type="inferred from homology"/>
<dbReference type="PANTHER" id="PTHR46494:SF1">
    <property type="entry name" value="CORA FAMILY METAL ION TRANSPORTER (EUROFUNG)"/>
    <property type="match status" value="1"/>
</dbReference>
<evidence type="ECO:0000256" key="3">
    <source>
        <dbReference type="ARBA" id="ARBA00022448"/>
    </source>
</evidence>
<evidence type="ECO:0000256" key="11">
    <source>
        <dbReference type="ARBA" id="ARBA00045497"/>
    </source>
</evidence>
<name>A0A8J7PAV6_9BACT</name>
<dbReference type="FunFam" id="1.20.58.340:FF:000004">
    <property type="entry name" value="Magnesium transport protein CorA"/>
    <property type="match status" value="1"/>
</dbReference>
<accession>A0A8J7PAV6</accession>
<dbReference type="Gene3D" id="1.20.58.340">
    <property type="entry name" value="Magnesium transport protein CorA, transmembrane region"/>
    <property type="match status" value="2"/>
</dbReference>
<dbReference type="PANTHER" id="PTHR46494">
    <property type="entry name" value="CORA FAMILY METAL ION TRANSPORTER (EUROFUNG)"/>
    <property type="match status" value="1"/>
</dbReference>
<sequence>MKELDFKQGRLAFNEETLTMLPCLPDQVEMRVRLYLVDADGLRETGFFDFKQLPEMLVSNKVLWLHLSGTLSSDFWRELKDFLDLTDEQVKHIRSPHSKAVFEDFHNGMFLSLPRPSVSERVDAIEDVNLFFQKNVLVTRQFSHDNAFSLVTHRLMERGEFFSPERADRLAAELIHDVVEAYFALLQLGGTRLEDIQNRIIQKPGKKELALINRAQQVIWIFLNFVWPIETSLQIMHRSANPVLSEEGRVQLAFRQDEAAAIVRLFETYRAMSYNLMDVYVSGLSLRTNDTTIILTVIATLFLPPSLIAGIYGMNFNIPEVHIPAGYYFCLASMFFVSGGLLFWLKRRGFIDL</sequence>
<protein>
    <recommendedName>
        <fullName evidence="15">Magnesium and cobalt transport protein CorA</fullName>
    </recommendedName>
</protein>
<reference evidence="13" key="1">
    <citation type="submission" date="2021-02" db="EMBL/GenBank/DDBJ databases">
        <title>Genome-Resolved Metagenomics of a Microbial Community Performing Photosynthetic Biological Nutrient Removal.</title>
        <authorList>
            <person name="Mcdaniel E.A."/>
        </authorList>
    </citation>
    <scope>NUCLEOTIDE SEQUENCE</scope>
    <source>
        <strain evidence="13">UWPOB_OBS1</strain>
    </source>
</reference>
<dbReference type="InterPro" id="IPR045863">
    <property type="entry name" value="CorA_TM1_TM2"/>
</dbReference>
<evidence type="ECO:0000256" key="1">
    <source>
        <dbReference type="ARBA" id="ARBA00004651"/>
    </source>
</evidence>
<feature type="transmembrane region" description="Helical" evidence="12">
    <location>
        <begin position="293"/>
        <end position="313"/>
    </location>
</feature>
<keyword evidence="8" id="KW-0406">Ion transport</keyword>
<dbReference type="InterPro" id="IPR002523">
    <property type="entry name" value="MgTranspt_CorA/ZnTranspt_ZntB"/>
</dbReference>
<keyword evidence="3" id="KW-0813">Transport</keyword>
<gene>
    <name evidence="13" type="ORF">J0M35_11805</name>
</gene>
<comment type="catalytic activity">
    <reaction evidence="10">
        <text>Mg(2+)(in) = Mg(2+)(out)</text>
        <dbReference type="Rhea" id="RHEA:29827"/>
        <dbReference type="ChEBI" id="CHEBI:18420"/>
    </reaction>
</comment>